<evidence type="ECO:0000313" key="6">
    <source>
        <dbReference type="Proteomes" id="UP000014760"/>
    </source>
</evidence>
<comment type="similarity">
    <text evidence="3">Belongs to the glycosyltransferase 11 family.</text>
</comment>
<dbReference type="EMBL" id="AMQN01005001">
    <property type="status" value="NOT_ANNOTATED_CDS"/>
    <property type="molecule type" value="Genomic_DNA"/>
</dbReference>
<dbReference type="EMBL" id="KB294881">
    <property type="protein sequence ID" value="ELU13975.1"/>
    <property type="molecule type" value="Genomic_DNA"/>
</dbReference>
<dbReference type="GO" id="GO:0005975">
    <property type="term" value="P:carbohydrate metabolic process"/>
    <property type="evidence" value="ECO:0007669"/>
    <property type="project" value="InterPro"/>
</dbReference>
<accession>R7VE70</accession>
<dbReference type="PANTHER" id="PTHR11927:SF9">
    <property type="entry name" value="L-FUCOSYLTRANSFERASE"/>
    <property type="match status" value="1"/>
</dbReference>
<keyword evidence="2 3" id="KW-0808">Transferase</keyword>
<dbReference type="HOGENOM" id="CLU_1497622_0_0_1"/>
<dbReference type="GO" id="GO:0032580">
    <property type="term" value="C:Golgi cisterna membrane"/>
    <property type="evidence" value="ECO:0007669"/>
    <property type="project" value="UniProtKB-SubCell"/>
</dbReference>
<dbReference type="Proteomes" id="UP000014760">
    <property type="component" value="Unassembled WGS sequence"/>
</dbReference>
<keyword evidence="6" id="KW-1185">Reference proteome</keyword>
<dbReference type="PANTHER" id="PTHR11927">
    <property type="entry name" value="GALACTOSIDE 2-L-FUCOSYLTRANSFERASE"/>
    <property type="match status" value="1"/>
</dbReference>
<protein>
    <recommendedName>
        <fullName evidence="3">L-Fucosyltransferase</fullName>
        <ecNumber evidence="3">2.4.1.-</ecNumber>
    </recommendedName>
</protein>
<reference evidence="4 6" key="2">
    <citation type="journal article" date="2013" name="Nature">
        <title>Insights into bilaterian evolution from three spiralian genomes.</title>
        <authorList>
            <person name="Simakov O."/>
            <person name="Marletaz F."/>
            <person name="Cho S.J."/>
            <person name="Edsinger-Gonzales E."/>
            <person name="Havlak P."/>
            <person name="Hellsten U."/>
            <person name="Kuo D.H."/>
            <person name="Larsson T."/>
            <person name="Lv J."/>
            <person name="Arendt D."/>
            <person name="Savage R."/>
            <person name="Osoegawa K."/>
            <person name="de Jong P."/>
            <person name="Grimwood J."/>
            <person name="Chapman J.A."/>
            <person name="Shapiro H."/>
            <person name="Aerts A."/>
            <person name="Otillar R.P."/>
            <person name="Terry A.Y."/>
            <person name="Boore J.L."/>
            <person name="Grigoriev I.V."/>
            <person name="Lindberg D.R."/>
            <person name="Seaver E.C."/>
            <person name="Weisblat D.A."/>
            <person name="Putnam N.H."/>
            <person name="Rokhsar D.S."/>
        </authorList>
    </citation>
    <scope>NUCLEOTIDE SEQUENCE</scope>
    <source>
        <strain evidence="4 6">I ESC-2004</strain>
    </source>
</reference>
<keyword evidence="3" id="KW-0333">Golgi apparatus</keyword>
<keyword evidence="3" id="KW-0812">Transmembrane</keyword>
<evidence type="ECO:0000256" key="2">
    <source>
        <dbReference type="ARBA" id="ARBA00022679"/>
    </source>
</evidence>
<dbReference type="InterPro" id="IPR002516">
    <property type="entry name" value="Glyco_trans_11"/>
</dbReference>
<dbReference type="EC" id="2.4.1.-" evidence="3"/>
<keyword evidence="1 3" id="KW-0328">Glycosyltransferase</keyword>
<dbReference type="GO" id="GO:0008107">
    <property type="term" value="F:galactoside 2-alpha-L-fucosyltransferase activity"/>
    <property type="evidence" value="ECO:0007669"/>
    <property type="project" value="InterPro"/>
</dbReference>
<reference evidence="5" key="3">
    <citation type="submission" date="2015-06" db="UniProtKB">
        <authorList>
            <consortium name="EnsemblMetazoa"/>
        </authorList>
    </citation>
    <scope>IDENTIFICATION</scope>
</reference>
<dbReference type="OrthoDB" id="3226at2759"/>
<dbReference type="EnsemblMetazoa" id="CapteT199127">
    <property type="protein sequence ID" value="CapteP199127"/>
    <property type="gene ID" value="CapteG199127"/>
</dbReference>
<gene>
    <name evidence="4" type="ORF">CAPTEDRAFT_199127</name>
</gene>
<evidence type="ECO:0000313" key="5">
    <source>
        <dbReference type="EnsemblMetazoa" id="CapteP199127"/>
    </source>
</evidence>
<evidence type="ECO:0000256" key="3">
    <source>
        <dbReference type="RuleBase" id="RU363129"/>
    </source>
</evidence>
<sequence length="180" mass="20761">MKENYQNMRYTFPGRSFFENSIQFFADADPNLHVVVCCVDIEWCRSNLTDLPATFYFSESKNVIVDLAIMSMGEHAIMTTGTFGWWGAWLANGETVYYSNWPRHGSQMVQIRYVRQDFFMPHWIGINVTTKSTKWNPFADLLLPGNAGKIPGVNYRQLHRPATKTYASLMLLESFFEGSD</sequence>
<name>R7VE70_CAPTE</name>
<dbReference type="AlphaFoldDB" id="R7VE70"/>
<keyword evidence="3" id="KW-0325">Glycoprotein</keyword>
<evidence type="ECO:0000313" key="4">
    <source>
        <dbReference type="EMBL" id="ELU13975.1"/>
    </source>
</evidence>
<keyword evidence="3" id="KW-0735">Signal-anchor</keyword>
<dbReference type="Pfam" id="PF01531">
    <property type="entry name" value="Glyco_transf_11"/>
    <property type="match status" value="1"/>
</dbReference>
<organism evidence="4">
    <name type="scientific">Capitella teleta</name>
    <name type="common">Polychaete worm</name>
    <dbReference type="NCBI Taxonomy" id="283909"/>
    <lineage>
        <taxon>Eukaryota</taxon>
        <taxon>Metazoa</taxon>
        <taxon>Spiralia</taxon>
        <taxon>Lophotrochozoa</taxon>
        <taxon>Annelida</taxon>
        <taxon>Polychaeta</taxon>
        <taxon>Sedentaria</taxon>
        <taxon>Scolecida</taxon>
        <taxon>Capitellidae</taxon>
        <taxon>Capitella</taxon>
    </lineage>
</organism>
<proteinExistence type="inferred from homology"/>
<comment type="pathway">
    <text evidence="3">Protein modification; protein glycosylation.</text>
</comment>
<reference evidence="6" key="1">
    <citation type="submission" date="2012-12" db="EMBL/GenBank/DDBJ databases">
        <authorList>
            <person name="Hellsten U."/>
            <person name="Grimwood J."/>
            <person name="Chapman J.A."/>
            <person name="Shapiro H."/>
            <person name="Aerts A."/>
            <person name="Otillar R.P."/>
            <person name="Terry A.Y."/>
            <person name="Boore J.L."/>
            <person name="Simakov O."/>
            <person name="Marletaz F."/>
            <person name="Cho S.-J."/>
            <person name="Edsinger-Gonzales E."/>
            <person name="Havlak P."/>
            <person name="Kuo D.-H."/>
            <person name="Larsson T."/>
            <person name="Lv J."/>
            <person name="Arendt D."/>
            <person name="Savage R."/>
            <person name="Osoegawa K."/>
            <person name="de Jong P."/>
            <person name="Lindberg D.R."/>
            <person name="Seaver E.C."/>
            <person name="Weisblat D.A."/>
            <person name="Putnam N.H."/>
            <person name="Grigoriev I.V."/>
            <person name="Rokhsar D.S."/>
        </authorList>
    </citation>
    <scope>NUCLEOTIDE SEQUENCE</scope>
    <source>
        <strain evidence="6">I ESC-2004</strain>
    </source>
</reference>
<evidence type="ECO:0000256" key="1">
    <source>
        <dbReference type="ARBA" id="ARBA00022676"/>
    </source>
</evidence>
<dbReference type="UniPathway" id="UPA00378"/>
<dbReference type="STRING" id="283909.R7VE70"/>
<comment type="subcellular location">
    <subcellularLocation>
        <location evidence="3">Golgi apparatus</location>
        <location evidence="3">Golgi stack membrane</location>
        <topology evidence="3">Single-pass type II membrane protein</topology>
    </subcellularLocation>
</comment>